<dbReference type="EMBL" id="BMWD01000007">
    <property type="protein sequence ID" value="GGX56755.1"/>
    <property type="molecule type" value="Genomic_DNA"/>
</dbReference>
<organism evidence="1 2">
    <name type="scientific">Streptomyces fructofermentans</name>
    <dbReference type="NCBI Taxonomy" id="152141"/>
    <lineage>
        <taxon>Bacteria</taxon>
        <taxon>Bacillati</taxon>
        <taxon>Actinomycetota</taxon>
        <taxon>Actinomycetes</taxon>
        <taxon>Kitasatosporales</taxon>
        <taxon>Streptomycetaceae</taxon>
        <taxon>Streptomyces</taxon>
    </lineage>
</organism>
<dbReference type="AlphaFoldDB" id="A0A918KC52"/>
<keyword evidence="2" id="KW-1185">Reference proteome</keyword>
<dbReference type="SUPFAM" id="SSF48371">
    <property type="entry name" value="ARM repeat"/>
    <property type="match status" value="1"/>
</dbReference>
<sequence length="623" mass="66250">MVNVVVEAGKLLEALNAVAWDRLGAGGPADPVQDVPRALRRLVSAGPEAKEEHCHPLHSLVTRDGDDTPPAAAAALPFVIALAADSAMGARTELVDVLASMWAPALAGEDWSGAWALLGDPDPAVRRAATAMPVGLVRLLARWRTETDPAVRVPLLLAIGAAAASGTGGTRAVDRARAVLAEVPESDDPVLWVAAVHASAGLDPGLPVRRLDRLIEVFSDLALRPRFEEVWYDPAVEGHWTREDVVRSTSWLLRHEPGAELAFAVRLASGAQVSGDAPLCREALDAAWHVLTERRSAEAALLPLAGSLLTDPDGAVRLRAANILAALGRASAPYADRLAELLDDDAADEYLDGTVREYARWALARIDDPRALPGLIEQLHAQEEEQGRGYVIGEPRRPEARDVLIPLRARADVLLPAMREAIGRGGVQGRAARVFLEVLDAWGVEAPPPAPPGLPRTAPCGSGDREAALRTVGEAVRTAEPPGYGPIGSLAGFGRDAAPYADSVRDVMERTTHWPRLTSAIALWEITGRAEPSMRVLEEFVLPIADGGDGFGFFREALPALVRMDGISPAIRAALTVVRDSERRLSADGGYPMVLQDEELRGLVEQALACADHGPVGTCRSGP</sequence>
<evidence type="ECO:0000313" key="1">
    <source>
        <dbReference type="EMBL" id="GGX56755.1"/>
    </source>
</evidence>
<evidence type="ECO:0008006" key="3">
    <source>
        <dbReference type="Google" id="ProtNLM"/>
    </source>
</evidence>
<proteinExistence type="predicted"/>
<accession>A0A918KC52</accession>
<dbReference type="SMART" id="SM00567">
    <property type="entry name" value="EZ_HEAT"/>
    <property type="match status" value="2"/>
</dbReference>
<evidence type="ECO:0000313" key="2">
    <source>
        <dbReference type="Proteomes" id="UP000645555"/>
    </source>
</evidence>
<name>A0A918KC52_9ACTN</name>
<reference evidence="1" key="2">
    <citation type="submission" date="2020-09" db="EMBL/GenBank/DDBJ databases">
        <authorList>
            <person name="Sun Q."/>
            <person name="Ohkuma M."/>
        </authorList>
    </citation>
    <scope>NUCLEOTIDE SEQUENCE</scope>
    <source>
        <strain evidence="1">JCM 4956</strain>
    </source>
</reference>
<protein>
    <recommendedName>
        <fullName evidence="3">HEAT repeat domain-containing protein</fullName>
    </recommendedName>
</protein>
<gene>
    <name evidence="1" type="ORF">GCM10010515_25300</name>
</gene>
<dbReference type="InterPro" id="IPR004155">
    <property type="entry name" value="PBS_lyase_HEAT"/>
</dbReference>
<reference evidence="1" key="1">
    <citation type="journal article" date="2014" name="Int. J. Syst. Evol. Microbiol.">
        <title>Complete genome sequence of Corynebacterium casei LMG S-19264T (=DSM 44701T), isolated from a smear-ripened cheese.</title>
        <authorList>
            <consortium name="US DOE Joint Genome Institute (JGI-PGF)"/>
            <person name="Walter F."/>
            <person name="Albersmeier A."/>
            <person name="Kalinowski J."/>
            <person name="Ruckert C."/>
        </authorList>
    </citation>
    <scope>NUCLEOTIDE SEQUENCE</scope>
    <source>
        <strain evidence="1">JCM 4956</strain>
    </source>
</reference>
<dbReference type="Proteomes" id="UP000645555">
    <property type="component" value="Unassembled WGS sequence"/>
</dbReference>
<dbReference type="InterPro" id="IPR011989">
    <property type="entry name" value="ARM-like"/>
</dbReference>
<dbReference type="Gene3D" id="1.25.10.10">
    <property type="entry name" value="Leucine-rich Repeat Variant"/>
    <property type="match status" value="1"/>
</dbReference>
<dbReference type="InterPro" id="IPR016024">
    <property type="entry name" value="ARM-type_fold"/>
</dbReference>
<comment type="caution">
    <text evidence="1">The sequence shown here is derived from an EMBL/GenBank/DDBJ whole genome shotgun (WGS) entry which is preliminary data.</text>
</comment>
<dbReference type="Pfam" id="PF03130">
    <property type="entry name" value="HEAT_PBS"/>
    <property type="match status" value="1"/>
</dbReference>